<dbReference type="PANTHER" id="PTHR47234:SF3">
    <property type="entry name" value="SECRETIN_TONB SHORT N-TERMINAL DOMAIN-CONTAINING PROTEIN"/>
    <property type="match status" value="1"/>
</dbReference>
<keyword evidence="15" id="KW-1185">Reference proteome</keyword>
<evidence type="ECO:0000256" key="1">
    <source>
        <dbReference type="ARBA" id="ARBA00004571"/>
    </source>
</evidence>
<keyword evidence="6 8" id="KW-0472">Membrane</keyword>
<feature type="domain" description="TonB-dependent receptor plug" evidence="13">
    <location>
        <begin position="103"/>
        <end position="216"/>
    </location>
</feature>
<evidence type="ECO:0000256" key="11">
    <source>
        <dbReference type="SAM" id="SignalP"/>
    </source>
</evidence>
<evidence type="ECO:0000256" key="5">
    <source>
        <dbReference type="ARBA" id="ARBA00023077"/>
    </source>
</evidence>
<evidence type="ECO:0000256" key="8">
    <source>
        <dbReference type="PROSITE-ProRule" id="PRU01360"/>
    </source>
</evidence>
<dbReference type="Proteomes" id="UP000546200">
    <property type="component" value="Unassembled WGS sequence"/>
</dbReference>
<comment type="subcellular location">
    <subcellularLocation>
        <location evidence="1 8">Cell outer membrane</location>
        <topology evidence="1 8">Multi-pass membrane protein</topology>
    </subcellularLocation>
</comment>
<dbReference type="SUPFAM" id="SSF56935">
    <property type="entry name" value="Porins"/>
    <property type="match status" value="1"/>
</dbReference>
<dbReference type="Gene3D" id="2.40.170.20">
    <property type="entry name" value="TonB-dependent receptor, beta-barrel domain"/>
    <property type="match status" value="1"/>
</dbReference>
<reference evidence="14 15" key="1">
    <citation type="submission" date="2020-08" db="EMBL/GenBank/DDBJ databases">
        <title>Genomic Encyclopedia of Type Strains, Phase IV (KMG-IV): sequencing the most valuable type-strain genomes for metagenomic binning, comparative biology and taxonomic classification.</title>
        <authorList>
            <person name="Goeker M."/>
        </authorList>
    </citation>
    <scope>NUCLEOTIDE SEQUENCE [LARGE SCALE GENOMIC DNA]</scope>
    <source>
        <strain evidence="14 15">DSM 100044</strain>
    </source>
</reference>
<evidence type="ECO:0000313" key="15">
    <source>
        <dbReference type="Proteomes" id="UP000546200"/>
    </source>
</evidence>
<dbReference type="PANTHER" id="PTHR47234">
    <property type="match status" value="1"/>
</dbReference>
<organism evidence="14 15">
    <name type="scientific">Sphingomonas aerophila</name>
    <dbReference type="NCBI Taxonomy" id="1344948"/>
    <lineage>
        <taxon>Bacteria</taxon>
        <taxon>Pseudomonadati</taxon>
        <taxon>Pseudomonadota</taxon>
        <taxon>Alphaproteobacteria</taxon>
        <taxon>Sphingomonadales</taxon>
        <taxon>Sphingomonadaceae</taxon>
        <taxon>Sphingomonas</taxon>
    </lineage>
</organism>
<proteinExistence type="inferred from homology"/>
<gene>
    <name evidence="14" type="ORF">FHS94_003641</name>
</gene>
<keyword evidence="11" id="KW-0732">Signal</keyword>
<comment type="similarity">
    <text evidence="8 9">Belongs to the TonB-dependent receptor family.</text>
</comment>
<evidence type="ECO:0000256" key="3">
    <source>
        <dbReference type="ARBA" id="ARBA00022452"/>
    </source>
</evidence>
<keyword evidence="3 8" id="KW-1134">Transmembrane beta strand</keyword>
<dbReference type="AlphaFoldDB" id="A0A7W9BGE5"/>
<dbReference type="PROSITE" id="PS52016">
    <property type="entry name" value="TONB_DEPENDENT_REC_3"/>
    <property type="match status" value="1"/>
</dbReference>
<feature type="chain" id="PRO_5030795860" evidence="11">
    <location>
        <begin position="27"/>
        <end position="999"/>
    </location>
</feature>
<keyword evidence="5 9" id="KW-0798">TonB box</keyword>
<keyword evidence="7 8" id="KW-0998">Cell outer membrane</keyword>
<evidence type="ECO:0000256" key="7">
    <source>
        <dbReference type="ARBA" id="ARBA00023237"/>
    </source>
</evidence>
<comment type="caution">
    <text evidence="14">The sequence shown here is derived from an EMBL/GenBank/DDBJ whole genome shotgun (WGS) entry which is preliminary data.</text>
</comment>
<protein>
    <submittedName>
        <fullName evidence="14">Outer membrane receptor protein involved in Fe transport</fullName>
    </submittedName>
</protein>
<evidence type="ECO:0000259" key="12">
    <source>
        <dbReference type="Pfam" id="PF00593"/>
    </source>
</evidence>
<feature type="domain" description="TonB-dependent receptor-like beta-barrel" evidence="12">
    <location>
        <begin position="459"/>
        <end position="963"/>
    </location>
</feature>
<sequence>MIVRPGSSKGCSSLWLSGAGAVYALAALLPSSVAAQAGTAQTQPDGPDANPSSTVEPLTAGATSPAAVPGGSISQANPPVQDGGTGEGDVVVTGSRIVRDGARAPTPTTVLSRDEIQQRNPSNIADYVQQLPSLGVGNSTRTTTLFANATGGANQLSARDLGVTRTLTLLDGRRVVGSGLSPAVDVNLLPQNLVSRVDVVTGGASAAYGSDAVAGVVNFILDTGFTGMRANFNYSDTDQGGGRVVTGDVAAGRKIGERGHLLLSGLYYKGDKIDFYQDPRNWFEPGLRLLNNPDWTATNGQPGQIVRFDAGYNSTPGGVIATGPLRGTNFLPGGQIGQFVFGPIQQGQVQAGGTVESLPIRGALLPEDEHWSVYGRFAYELSDDVNAIFEGSYAGNDTVNWSAVYNRQGTTAITVNRTNPFIPVAIQQAMDANRITSFQLNRLFYDVVNSPDQHIGEAGYNRRQDRVLAALEGKFSGKGRWRAYYQRGHSDVWYTRDNNIILSRFALALDAIANPAAGGVAGVAPGTPICRSRLTAPNNGCVPLNLFGEGSLGTAAVAYVTGVNEGLRTRQDLDIVQDIFSFDAQYEPFSLWAGPVSVAAGFEGRKESFKATADALSVASAWNVGNFKPGGNGYAVREGFVETLVPLLRDSVVARSLEFNGAVRLTDYSTSGTVTTWKAGGTWDVNGQFRARLTRSRDIRAPNLNDLFAPSSQFVNAYLDRTQPGSPQVPNITLNGGNPNLTPEIADTWTVGGVFTPSFLPGFSLSVDAYKIDIKDAIVALGAQQVIDICYGFNRPQNSAACDSIIQAPGATNLVNATILTSGVNAQNVSVAGIDYEASYRTRLDRLYSALPGAIDVRLLVSQRTKDETNLPGDVQPPTLGTFASLKWRGLLTASYAVGPSRTTITTRYLGPGRITNQPVTARLGIPDEYNKLPDVFYVELAQNVDVTIGGAKFTVFGVVENLFDQDPPLIPSSGTSFGSSAPYDLIGRSFRAGFRLRI</sequence>
<accession>A0A7W9BGE5</accession>
<evidence type="ECO:0000256" key="2">
    <source>
        <dbReference type="ARBA" id="ARBA00022448"/>
    </source>
</evidence>
<dbReference type="InterPro" id="IPR000531">
    <property type="entry name" value="Beta-barrel_TonB"/>
</dbReference>
<dbReference type="InterPro" id="IPR036942">
    <property type="entry name" value="Beta-barrel_TonB_sf"/>
</dbReference>
<feature type="signal peptide" evidence="11">
    <location>
        <begin position="1"/>
        <end position="26"/>
    </location>
</feature>
<dbReference type="Pfam" id="PF00593">
    <property type="entry name" value="TonB_dep_Rec_b-barrel"/>
    <property type="match status" value="1"/>
</dbReference>
<evidence type="ECO:0000256" key="9">
    <source>
        <dbReference type="RuleBase" id="RU003357"/>
    </source>
</evidence>
<dbReference type="InterPro" id="IPR037066">
    <property type="entry name" value="Plug_dom_sf"/>
</dbReference>
<dbReference type="Gene3D" id="2.170.130.10">
    <property type="entry name" value="TonB-dependent receptor, plug domain"/>
    <property type="match status" value="1"/>
</dbReference>
<keyword evidence="2 8" id="KW-0813">Transport</keyword>
<evidence type="ECO:0000256" key="10">
    <source>
        <dbReference type="SAM" id="MobiDB-lite"/>
    </source>
</evidence>
<evidence type="ECO:0000256" key="6">
    <source>
        <dbReference type="ARBA" id="ARBA00023136"/>
    </source>
</evidence>
<evidence type="ECO:0000313" key="14">
    <source>
        <dbReference type="EMBL" id="MBB5716769.1"/>
    </source>
</evidence>
<feature type="compositionally biased region" description="Polar residues" evidence="10">
    <location>
        <begin position="38"/>
        <end position="56"/>
    </location>
</feature>
<dbReference type="InterPro" id="IPR039426">
    <property type="entry name" value="TonB-dep_rcpt-like"/>
</dbReference>
<feature type="region of interest" description="Disordered" evidence="10">
    <location>
        <begin position="38"/>
        <end position="90"/>
    </location>
</feature>
<keyword evidence="4 8" id="KW-0812">Transmembrane</keyword>
<dbReference type="Pfam" id="PF07715">
    <property type="entry name" value="Plug"/>
    <property type="match status" value="1"/>
</dbReference>
<dbReference type="GO" id="GO:0009279">
    <property type="term" value="C:cell outer membrane"/>
    <property type="evidence" value="ECO:0007669"/>
    <property type="project" value="UniProtKB-SubCell"/>
</dbReference>
<name>A0A7W9BGE5_9SPHN</name>
<dbReference type="InterPro" id="IPR012910">
    <property type="entry name" value="Plug_dom"/>
</dbReference>
<evidence type="ECO:0000259" key="13">
    <source>
        <dbReference type="Pfam" id="PF07715"/>
    </source>
</evidence>
<keyword evidence="14" id="KW-0675">Receptor</keyword>
<evidence type="ECO:0000256" key="4">
    <source>
        <dbReference type="ARBA" id="ARBA00022692"/>
    </source>
</evidence>
<dbReference type="EMBL" id="JACIJK010000014">
    <property type="protein sequence ID" value="MBB5716769.1"/>
    <property type="molecule type" value="Genomic_DNA"/>
</dbReference>